<gene>
    <name evidence="1" type="ORF">CDAR_216841</name>
</gene>
<sequence length="106" mass="12373">MYKSCLSKIVSMAGNADATDMELWHDVGVRYLSAFRNVVQRLWDQFGYENSVSRRPPNIKTLLVFSIRRRPQFISYPFTATEMIIFVNNENEFTTEDFMPLLCVHG</sequence>
<accession>A0AAV4UQ22</accession>
<reference evidence="1 2" key="1">
    <citation type="submission" date="2021-06" db="EMBL/GenBank/DDBJ databases">
        <title>Caerostris darwini draft genome.</title>
        <authorList>
            <person name="Kono N."/>
            <person name="Arakawa K."/>
        </authorList>
    </citation>
    <scope>NUCLEOTIDE SEQUENCE [LARGE SCALE GENOMIC DNA]</scope>
</reference>
<dbReference type="AlphaFoldDB" id="A0AAV4UQ22"/>
<evidence type="ECO:0000313" key="2">
    <source>
        <dbReference type="Proteomes" id="UP001054837"/>
    </source>
</evidence>
<dbReference type="Proteomes" id="UP001054837">
    <property type="component" value="Unassembled WGS sequence"/>
</dbReference>
<protein>
    <submittedName>
        <fullName evidence="1">Uncharacterized protein</fullName>
    </submittedName>
</protein>
<organism evidence="1 2">
    <name type="scientific">Caerostris darwini</name>
    <dbReference type="NCBI Taxonomy" id="1538125"/>
    <lineage>
        <taxon>Eukaryota</taxon>
        <taxon>Metazoa</taxon>
        <taxon>Ecdysozoa</taxon>
        <taxon>Arthropoda</taxon>
        <taxon>Chelicerata</taxon>
        <taxon>Arachnida</taxon>
        <taxon>Araneae</taxon>
        <taxon>Araneomorphae</taxon>
        <taxon>Entelegynae</taxon>
        <taxon>Araneoidea</taxon>
        <taxon>Araneidae</taxon>
        <taxon>Caerostris</taxon>
    </lineage>
</organism>
<proteinExistence type="predicted"/>
<comment type="caution">
    <text evidence="1">The sequence shown here is derived from an EMBL/GenBank/DDBJ whole genome shotgun (WGS) entry which is preliminary data.</text>
</comment>
<name>A0AAV4UQ22_9ARAC</name>
<keyword evidence="2" id="KW-1185">Reference proteome</keyword>
<evidence type="ECO:0000313" key="1">
    <source>
        <dbReference type="EMBL" id="GIY59853.1"/>
    </source>
</evidence>
<dbReference type="EMBL" id="BPLQ01011723">
    <property type="protein sequence ID" value="GIY59853.1"/>
    <property type="molecule type" value="Genomic_DNA"/>
</dbReference>